<organism evidence="10">
    <name type="scientific">marine metagenome</name>
    <dbReference type="NCBI Taxonomy" id="408172"/>
    <lineage>
        <taxon>unclassified sequences</taxon>
        <taxon>metagenomes</taxon>
        <taxon>ecological metagenomes</taxon>
    </lineage>
</organism>
<dbReference type="GO" id="GO:0005524">
    <property type="term" value="F:ATP binding"/>
    <property type="evidence" value="ECO:0007669"/>
    <property type="project" value="UniProtKB-KW"/>
</dbReference>
<dbReference type="CDD" id="cd01992">
    <property type="entry name" value="TilS_N"/>
    <property type="match status" value="1"/>
</dbReference>
<keyword evidence="2" id="KW-0963">Cytoplasm</keyword>
<dbReference type="GO" id="GO:0008033">
    <property type="term" value="P:tRNA processing"/>
    <property type="evidence" value="ECO:0007669"/>
    <property type="project" value="UniProtKB-KW"/>
</dbReference>
<dbReference type="GO" id="GO:0005737">
    <property type="term" value="C:cytoplasm"/>
    <property type="evidence" value="ECO:0007669"/>
    <property type="project" value="InterPro"/>
</dbReference>
<dbReference type="PANTHER" id="PTHR43033:SF1">
    <property type="entry name" value="TRNA(ILE)-LYSIDINE SYNTHASE-RELATED"/>
    <property type="match status" value="1"/>
</dbReference>
<keyword evidence="4" id="KW-0819">tRNA processing</keyword>
<reference evidence="10" key="1">
    <citation type="submission" date="2018-05" db="EMBL/GenBank/DDBJ databases">
        <authorList>
            <person name="Lanie J.A."/>
            <person name="Ng W.-L."/>
            <person name="Kazmierczak K.M."/>
            <person name="Andrzejewski T.M."/>
            <person name="Davidsen T.M."/>
            <person name="Wayne K.J."/>
            <person name="Tettelin H."/>
            <person name="Glass J.I."/>
            <person name="Rusch D."/>
            <person name="Podicherti R."/>
            <person name="Tsui H.-C.T."/>
            <person name="Winkler M.E."/>
        </authorList>
    </citation>
    <scope>NUCLEOTIDE SEQUENCE</scope>
</reference>
<dbReference type="GO" id="GO:0032267">
    <property type="term" value="F:tRNA(Ile)-lysidine synthase activity"/>
    <property type="evidence" value="ECO:0007669"/>
    <property type="project" value="UniProtKB-EC"/>
</dbReference>
<evidence type="ECO:0000256" key="6">
    <source>
        <dbReference type="ARBA" id="ARBA00022840"/>
    </source>
</evidence>
<keyword evidence="3" id="KW-0436">Ligase</keyword>
<dbReference type="EMBL" id="UINC01007198">
    <property type="protein sequence ID" value="SVA31969.1"/>
    <property type="molecule type" value="Genomic_DNA"/>
</dbReference>
<gene>
    <name evidence="10" type="ORF">METZ01_LOCUS84823</name>
</gene>
<dbReference type="InterPro" id="IPR012094">
    <property type="entry name" value="tRNA_Ile_lys_synt"/>
</dbReference>
<evidence type="ECO:0000256" key="4">
    <source>
        <dbReference type="ARBA" id="ARBA00022694"/>
    </source>
</evidence>
<dbReference type="InterPro" id="IPR012795">
    <property type="entry name" value="tRNA_Ile_lys_synt_N"/>
</dbReference>
<dbReference type="SUPFAM" id="SSF52402">
    <property type="entry name" value="Adenine nucleotide alpha hydrolases-like"/>
    <property type="match status" value="1"/>
</dbReference>
<evidence type="ECO:0000259" key="9">
    <source>
        <dbReference type="Pfam" id="PF09179"/>
    </source>
</evidence>
<name>A0A381UV14_9ZZZZ</name>
<dbReference type="InterPro" id="IPR015262">
    <property type="entry name" value="tRNA_Ile_lys_synt_subst-bd"/>
</dbReference>
<dbReference type="Pfam" id="PF09179">
    <property type="entry name" value="TilS"/>
    <property type="match status" value="1"/>
</dbReference>
<evidence type="ECO:0000256" key="5">
    <source>
        <dbReference type="ARBA" id="ARBA00022741"/>
    </source>
</evidence>
<dbReference type="InterPro" id="IPR011063">
    <property type="entry name" value="TilS/TtcA_N"/>
</dbReference>
<dbReference type="InterPro" id="IPR014729">
    <property type="entry name" value="Rossmann-like_a/b/a_fold"/>
</dbReference>
<feature type="domain" description="tRNA(Ile)-lysidine synthase substrate-binding" evidence="9">
    <location>
        <begin position="232"/>
        <end position="295"/>
    </location>
</feature>
<evidence type="ECO:0000313" key="10">
    <source>
        <dbReference type="EMBL" id="SVA31969.1"/>
    </source>
</evidence>
<dbReference type="HAMAP" id="MF_01161">
    <property type="entry name" value="tRNA_Ile_lys_synt"/>
    <property type="match status" value="1"/>
</dbReference>
<evidence type="ECO:0000256" key="1">
    <source>
        <dbReference type="ARBA" id="ARBA00013267"/>
    </source>
</evidence>
<feature type="non-terminal residue" evidence="10">
    <location>
        <position position="1"/>
    </location>
</feature>
<dbReference type="Gene3D" id="3.40.50.620">
    <property type="entry name" value="HUPs"/>
    <property type="match status" value="1"/>
</dbReference>
<evidence type="ECO:0000256" key="3">
    <source>
        <dbReference type="ARBA" id="ARBA00022598"/>
    </source>
</evidence>
<evidence type="ECO:0000256" key="7">
    <source>
        <dbReference type="ARBA" id="ARBA00048539"/>
    </source>
</evidence>
<evidence type="ECO:0000259" key="8">
    <source>
        <dbReference type="Pfam" id="PF01171"/>
    </source>
</evidence>
<dbReference type="NCBIfam" id="TIGR02432">
    <property type="entry name" value="lysidine_TilS_N"/>
    <property type="match status" value="1"/>
</dbReference>
<sequence length="300" mass="31320">VVASDQTPAVGGVLSAELLERCTFPPPGTEVDCAVSGGPDSTALLVLAVEAGLVVTAWHVDHGLRSGSSAEGALVARIADDLGATALCVEAPVADGPNLEARARDARRAVLPVGVLTGHTADDQAETVLVNLLRGAGVPGAAGIGAPDRRPLLALRRHETRALCRVVGLEPLSDPMNDDPRFVRNRIRHEVLPLLADVSGRDPVPLLARHAMRATEATDLLAGLVADVDPTDVRALADLPDDLVRLALRGWLMLEAGGRPPDAASVDRVLDVVRGRIRATQVVGGHRVARSAGRLSHGHR</sequence>
<protein>
    <recommendedName>
        <fullName evidence="1">tRNA(Ile)-lysidine synthetase</fullName>
        <ecNumber evidence="1">6.3.4.19</ecNumber>
    </recommendedName>
</protein>
<feature type="domain" description="tRNA(Ile)-lysidine/2-thiocytidine synthase N-terminal" evidence="8">
    <location>
        <begin position="33"/>
        <end position="190"/>
    </location>
</feature>
<comment type="catalytic activity">
    <reaction evidence="7">
        <text>cytidine(34) in tRNA(Ile2) + L-lysine + ATP = lysidine(34) in tRNA(Ile2) + AMP + diphosphate + H(+)</text>
        <dbReference type="Rhea" id="RHEA:43744"/>
        <dbReference type="Rhea" id="RHEA-COMP:10625"/>
        <dbReference type="Rhea" id="RHEA-COMP:10670"/>
        <dbReference type="ChEBI" id="CHEBI:15378"/>
        <dbReference type="ChEBI" id="CHEBI:30616"/>
        <dbReference type="ChEBI" id="CHEBI:32551"/>
        <dbReference type="ChEBI" id="CHEBI:33019"/>
        <dbReference type="ChEBI" id="CHEBI:82748"/>
        <dbReference type="ChEBI" id="CHEBI:83665"/>
        <dbReference type="ChEBI" id="CHEBI:456215"/>
        <dbReference type="EC" id="6.3.4.19"/>
    </reaction>
</comment>
<evidence type="ECO:0000256" key="2">
    <source>
        <dbReference type="ARBA" id="ARBA00022490"/>
    </source>
</evidence>
<keyword evidence="6" id="KW-0067">ATP-binding</keyword>
<proteinExistence type="inferred from homology"/>
<dbReference type="EC" id="6.3.4.19" evidence="1"/>
<dbReference type="PANTHER" id="PTHR43033">
    <property type="entry name" value="TRNA(ILE)-LYSIDINE SYNTHASE-RELATED"/>
    <property type="match status" value="1"/>
</dbReference>
<accession>A0A381UV14</accession>
<dbReference type="Pfam" id="PF01171">
    <property type="entry name" value="ATP_bind_3"/>
    <property type="match status" value="1"/>
</dbReference>
<keyword evidence="5" id="KW-0547">Nucleotide-binding</keyword>
<dbReference type="AlphaFoldDB" id="A0A381UV14"/>